<organism evidence="2 3">
    <name type="scientific">Austropuccinia psidii MF-1</name>
    <dbReference type="NCBI Taxonomy" id="1389203"/>
    <lineage>
        <taxon>Eukaryota</taxon>
        <taxon>Fungi</taxon>
        <taxon>Dikarya</taxon>
        <taxon>Basidiomycota</taxon>
        <taxon>Pucciniomycotina</taxon>
        <taxon>Pucciniomycetes</taxon>
        <taxon>Pucciniales</taxon>
        <taxon>Sphaerophragmiaceae</taxon>
        <taxon>Austropuccinia</taxon>
    </lineage>
</organism>
<gene>
    <name evidence="2" type="ORF">O181_104924</name>
</gene>
<sequence>MYDLQPFELSVITDRVAFEHSCRQNDLSIVLSADKQKQKKTSKPINQQDDTSNGKKQNNNKSKKEGVINRNYSNSSQSNTSDANKRLDSLEKLMNKLQSTLKFSSVNVTDTPPINQTPASDSDAFMINCYHSLAEKTKENDIISLESGAEKTVVKDLSLLVNPVRVNKKNQCFLFTGNC</sequence>
<comment type="caution">
    <text evidence="2">The sequence shown here is derived from an EMBL/GenBank/DDBJ whole genome shotgun (WGS) entry which is preliminary data.</text>
</comment>
<evidence type="ECO:0000313" key="2">
    <source>
        <dbReference type="EMBL" id="MBW0565209.1"/>
    </source>
</evidence>
<dbReference type="AlphaFoldDB" id="A0A9Q3JP74"/>
<reference evidence="2" key="1">
    <citation type="submission" date="2021-03" db="EMBL/GenBank/DDBJ databases">
        <title>Draft genome sequence of rust myrtle Austropuccinia psidii MF-1, a brazilian biotype.</title>
        <authorList>
            <person name="Quecine M.C."/>
            <person name="Pachon D.M.R."/>
            <person name="Bonatelli M.L."/>
            <person name="Correr F.H."/>
            <person name="Franceschini L.M."/>
            <person name="Leite T.F."/>
            <person name="Margarido G.R.A."/>
            <person name="Almeida C.A."/>
            <person name="Ferrarezi J.A."/>
            <person name="Labate C.A."/>
        </authorList>
    </citation>
    <scope>NUCLEOTIDE SEQUENCE</scope>
    <source>
        <strain evidence="2">MF-1</strain>
    </source>
</reference>
<name>A0A9Q3JP74_9BASI</name>
<dbReference type="EMBL" id="AVOT02077046">
    <property type="protein sequence ID" value="MBW0565209.1"/>
    <property type="molecule type" value="Genomic_DNA"/>
</dbReference>
<proteinExistence type="predicted"/>
<keyword evidence="3" id="KW-1185">Reference proteome</keyword>
<evidence type="ECO:0000313" key="3">
    <source>
        <dbReference type="Proteomes" id="UP000765509"/>
    </source>
</evidence>
<feature type="region of interest" description="Disordered" evidence="1">
    <location>
        <begin position="33"/>
        <end position="85"/>
    </location>
</feature>
<evidence type="ECO:0000256" key="1">
    <source>
        <dbReference type="SAM" id="MobiDB-lite"/>
    </source>
</evidence>
<feature type="compositionally biased region" description="Polar residues" evidence="1">
    <location>
        <begin position="70"/>
        <end position="82"/>
    </location>
</feature>
<dbReference type="Proteomes" id="UP000765509">
    <property type="component" value="Unassembled WGS sequence"/>
</dbReference>
<protein>
    <submittedName>
        <fullName evidence="2">Uncharacterized protein</fullName>
    </submittedName>
</protein>
<accession>A0A9Q3JP74</accession>